<evidence type="ECO:0000259" key="9">
    <source>
        <dbReference type="PROSITE" id="PS50157"/>
    </source>
</evidence>
<evidence type="ECO:0000256" key="8">
    <source>
        <dbReference type="SAM" id="MobiDB-lite"/>
    </source>
</evidence>
<comment type="subcellular location">
    <subcellularLocation>
        <location evidence="1">Nucleus</location>
    </subcellularLocation>
</comment>
<feature type="compositionally biased region" description="Basic and acidic residues" evidence="8">
    <location>
        <begin position="551"/>
        <end position="561"/>
    </location>
</feature>
<keyword evidence="5" id="KW-0862">Zinc</keyword>
<proteinExistence type="predicted"/>
<accession>A0ABP1P9D7</accession>
<keyword evidence="11" id="KW-1185">Reference proteome</keyword>
<dbReference type="Proteomes" id="UP001642520">
    <property type="component" value="Unassembled WGS sequence"/>
</dbReference>
<feature type="region of interest" description="Disordered" evidence="8">
    <location>
        <begin position="551"/>
        <end position="614"/>
    </location>
</feature>
<dbReference type="InterPro" id="IPR013087">
    <property type="entry name" value="Znf_C2H2_type"/>
</dbReference>
<gene>
    <name evidence="10" type="ORF">XYLVIOL_LOCUS9638</name>
</gene>
<keyword evidence="6" id="KW-0539">Nucleus</keyword>
<feature type="compositionally biased region" description="Basic and acidic residues" evidence="8">
    <location>
        <begin position="574"/>
        <end position="590"/>
    </location>
</feature>
<dbReference type="PANTHER" id="PTHR16515">
    <property type="entry name" value="PR DOMAIN ZINC FINGER PROTEIN"/>
    <property type="match status" value="1"/>
</dbReference>
<dbReference type="EMBL" id="CAXAJV020001300">
    <property type="protein sequence ID" value="CAL7949870.1"/>
    <property type="molecule type" value="Genomic_DNA"/>
</dbReference>
<sequence length="812" mass="91238">MEGSGTGISRLDCYEDMFKEITRKLYGEDPDHRTSSVQNEFETSVSYKNEEDTGNGTDGSDDGNWTCEEEPLKGTDGSRIAAYHAGKATWRCYECGDVMGGGPRDVAEHFMELHSTRILADDSRNRHHSPRKDYLQSELKIEDVISYLERLRERAERVAPPSRRTQETQTVPAALLPVTSTFLLQELPSAPAPQHLHQNATTLPTSATVSASGKRYTCPYCPYGTDRRDLYTRHENIHREEKPFHCYICYKPFNRADHVKKHFLRMHREHGYELSRIRRPAGSNTLKQEPGTANTGAANANGQQQQQQQPQHANYSSGFNNNKNYQLQPNPGNNATTNATGIYQGTSMPAPGIMQPDAVNCATGRRVQNGGCNSKSHLKGGSKGAQERRYTCCYCSWSGVDNWCLKRHLNTHLKPFACTLCEYKAARAERLSTHVLKVHNRRQCSRCSFLGEDAAQLQMHQLHVHRVSSANAPATSTAPAVPPPNNRHQQPLHPAGGGRPPPGPPVFPAPAPAIAPATTVIPPTTILGHEMVNSPATAATMAYPILEEERRSSGHELGHDHDRRRRHRHHGVRHVVDGHETETPSREHAPSRGVPSSTIANTVEQPDDLALEPCHGRFTSDRAVTVLNRDFAHRHRLVPEASEGQSAWEPSECSSPAYSDCGGSCNAFEQRRKPSERRSRKQSQPRKVTWNQEFEDEDLLGLEPENEPDQRQEEPISRPAKQVVRLNELKERYRLQLARRKLLKCRLCPDESLARGSICSPYHTKASLALHKLWRHDRRKRTLKRCASKDRPLSSITLKATVFTSPNYGYHR</sequence>
<evidence type="ECO:0000313" key="11">
    <source>
        <dbReference type="Proteomes" id="UP001642520"/>
    </source>
</evidence>
<dbReference type="Gene3D" id="3.30.160.60">
    <property type="entry name" value="Classic Zinc Finger"/>
    <property type="match status" value="2"/>
</dbReference>
<reference evidence="10 11" key="1">
    <citation type="submission" date="2024-08" db="EMBL/GenBank/DDBJ databases">
        <authorList>
            <person name="Will J Nash"/>
            <person name="Angela Man"/>
            <person name="Seanna McTaggart"/>
            <person name="Kendall Baker"/>
            <person name="Tom Barker"/>
            <person name="Leah Catchpole"/>
            <person name="Alex Durrant"/>
            <person name="Karim Gharbi"/>
            <person name="Naomi Irish"/>
            <person name="Gemy Kaithakottil"/>
            <person name="Debby Ku"/>
            <person name="Aaliyah Providence"/>
            <person name="Felix Shaw"/>
            <person name="David Swarbreck"/>
            <person name="Chris Watkins"/>
            <person name="Ann M. McCartney"/>
            <person name="Giulio Formenti"/>
            <person name="Alice Mouton"/>
            <person name="Noel Vella"/>
            <person name="Bjorn M von Reumont"/>
            <person name="Adriana Vella"/>
            <person name="Wilfried Haerty"/>
        </authorList>
    </citation>
    <scope>NUCLEOTIDE SEQUENCE [LARGE SCALE GENOMIC DNA]</scope>
</reference>
<evidence type="ECO:0000256" key="6">
    <source>
        <dbReference type="ARBA" id="ARBA00023242"/>
    </source>
</evidence>
<feature type="region of interest" description="Disordered" evidence="8">
    <location>
        <begin position="275"/>
        <end position="349"/>
    </location>
</feature>
<keyword evidence="2" id="KW-0479">Metal-binding</keyword>
<dbReference type="InterPro" id="IPR036236">
    <property type="entry name" value="Znf_C2H2_sf"/>
</dbReference>
<evidence type="ECO:0000256" key="3">
    <source>
        <dbReference type="ARBA" id="ARBA00022737"/>
    </source>
</evidence>
<keyword evidence="3" id="KW-0677">Repeat</keyword>
<dbReference type="InterPro" id="IPR050331">
    <property type="entry name" value="Zinc_finger"/>
</dbReference>
<dbReference type="SUPFAM" id="SSF57667">
    <property type="entry name" value="beta-beta-alpha zinc fingers"/>
    <property type="match status" value="1"/>
</dbReference>
<evidence type="ECO:0000256" key="1">
    <source>
        <dbReference type="ARBA" id="ARBA00004123"/>
    </source>
</evidence>
<comment type="caution">
    <text evidence="10">The sequence shown here is derived from an EMBL/GenBank/DDBJ whole genome shotgun (WGS) entry which is preliminary data.</text>
</comment>
<feature type="compositionally biased region" description="Polar residues" evidence="8">
    <location>
        <begin position="35"/>
        <end position="47"/>
    </location>
</feature>
<feature type="compositionally biased region" description="Low complexity" evidence="8">
    <location>
        <begin position="290"/>
        <end position="311"/>
    </location>
</feature>
<feature type="region of interest" description="Disordered" evidence="8">
    <location>
        <begin position="469"/>
        <end position="511"/>
    </location>
</feature>
<feature type="compositionally biased region" description="Basic residues" evidence="8">
    <location>
        <begin position="562"/>
        <end position="573"/>
    </location>
</feature>
<dbReference type="PANTHER" id="PTHR16515:SF66">
    <property type="entry name" value="C2H2-TYPE DOMAIN-CONTAINING PROTEIN"/>
    <property type="match status" value="1"/>
</dbReference>
<feature type="region of interest" description="Disordered" evidence="8">
    <location>
        <begin position="639"/>
        <end position="719"/>
    </location>
</feature>
<organism evidence="10 11">
    <name type="scientific">Xylocopa violacea</name>
    <name type="common">Violet carpenter bee</name>
    <name type="synonym">Apis violacea</name>
    <dbReference type="NCBI Taxonomy" id="135666"/>
    <lineage>
        <taxon>Eukaryota</taxon>
        <taxon>Metazoa</taxon>
        <taxon>Ecdysozoa</taxon>
        <taxon>Arthropoda</taxon>
        <taxon>Hexapoda</taxon>
        <taxon>Insecta</taxon>
        <taxon>Pterygota</taxon>
        <taxon>Neoptera</taxon>
        <taxon>Endopterygota</taxon>
        <taxon>Hymenoptera</taxon>
        <taxon>Apocrita</taxon>
        <taxon>Aculeata</taxon>
        <taxon>Apoidea</taxon>
        <taxon>Anthophila</taxon>
        <taxon>Apidae</taxon>
        <taxon>Xylocopa</taxon>
        <taxon>Xylocopa</taxon>
    </lineage>
</organism>
<name>A0ABP1P9D7_XYLVO</name>
<feature type="region of interest" description="Disordered" evidence="8">
    <location>
        <begin position="25"/>
        <end position="72"/>
    </location>
</feature>
<feature type="compositionally biased region" description="Low complexity" evidence="8">
    <location>
        <begin position="329"/>
        <end position="341"/>
    </location>
</feature>
<feature type="compositionally biased region" description="Pro residues" evidence="8">
    <location>
        <begin position="499"/>
        <end position="511"/>
    </location>
</feature>
<evidence type="ECO:0000256" key="4">
    <source>
        <dbReference type="ARBA" id="ARBA00022771"/>
    </source>
</evidence>
<evidence type="ECO:0000256" key="5">
    <source>
        <dbReference type="ARBA" id="ARBA00022833"/>
    </source>
</evidence>
<feature type="compositionally biased region" description="Polar residues" evidence="8">
    <location>
        <begin position="594"/>
        <end position="604"/>
    </location>
</feature>
<evidence type="ECO:0000256" key="7">
    <source>
        <dbReference type="PROSITE-ProRule" id="PRU00042"/>
    </source>
</evidence>
<dbReference type="PROSITE" id="PS50157">
    <property type="entry name" value="ZINC_FINGER_C2H2_2"/>
    <property type="match status" value="2"/>
</dbReference>
<dbReference type="SMART" id="SM00355">
    <property type="entry name" value="ZnF_C2H2"/>
    <property type="match status" value="7"/>
</dbReference>
<dbReference type="PROSITE" id="PS00028">
    <property type="entry name" value="ZINC_FINGER_C2H2_1"/>
    <property type="match status" value="1"/>
</dbReference>
<protein>
    <recommendedName>
        <fullName evidence="9">C2H2-type domain-containing protein</fullName>
    </recommendedName>
</protein>
<feature type="domain" description="C2H2-type" evidence="9">
    <location>
        <begin position="216"/>
        <end position="243"/>
    </location>
</feature>
<evidence type="ECO:0000313" key="10">
    <source>
        <dbReference type="EMBL" id="CAL7949870.1"/>
    </source>
</evidence>
<keyword evidence="4 7" id="KW-0863">Zinc-finger</keyword>
<evidence type="ECO:0000256" key="2">
    <source>
        <dbReference type="ARBA" id="ARBA00022723"/>
    </source>
</evidence>
<feature type="compositionally biased region" description="Low complexity" evidence="8">
    <location>
        <begin position="469"/>
        <end position="479"/>
    </location>
</feature>
<feature type="compositionally biased region" description="Polar residues" evidence="8">
    <location>
        <begin position="312"/>
        <end position="328"/>
    </location>
</feature>
<feature type="compositionally biased region" description="Basic and acidic residues" evidence="8">
    <location>
        <begin position="25"/>
        <end position="34"/>
    </location>
</feature>
<feature type="compositionally biased region" description="Acidic residues" evidence="8">
    <location>
        <begin position="693"/>
        <end position="707"/>
    </location>
</feature>
<feature type="domain" description="C2H2-type" evidence="9">
    <location>
        <begin position="244"/>
        <end position="267"/>
    </location>
</feature>